<dbReference type="Proteomes" id="UP000659654">
    <property type="component" value="Unassembled WGS sequence"/>
</dbReference>
<proteinExistence type="predicted"/>
<evidence type="ECO:0000313" key="1">
    <source>
        <dbReference type="EMBL" id="CAD5220109.1"/>
    </source>
</evidence>
<reference evidence="1" key="1">
    <citation type="submission" date="2020-09" db="EMBL/GenBank/DDBJ databases">
        <authorList>
            <person name="Kikuchi T."/>
        </authorList>
    </citation>
    <scope>NUCLEOTIDE SEQUENCE</scope>
    <source>
        <strain evidence="1">Ka4C1</strain>
    </source>
</reference>
<dbReference type="EMBL" id="CAJFDI010000003">
    <property type="protein sequence ID" value="CAD5220109.1"/>
    <property type="molecule type" value="Genomic_DNA"/>
</dbReference>
<organism evidence="1 2">
    <name type="scientific">Bursaphelenchus xylophilus</name>
    <name type="common">Pinewood nematode worm</name>
    <name type="synonym">Aphelenchoides xylophilus</name>
    <dbReference type="NCBI Taxonomy" id="6326"/>
    <lineage>
        <taxon>Eukaryota</taxon>
        <taxon>Metazoa</taxon>
        <taxon>Ecdysozoa</taxon>
        <taxon>Nematoda</taxon>
        <taxon>Chromadorea</taxon>
        <taxon>Rhabditida</taxon>
        <taxon>Tylenchina</taxon>
        <taxon>Tylenchomorpha</taxon>
        <taxon>Aphelenchoidea</taxon>
        <taxon>Aphelenchoididae</taxon>
        <taxon>Bursaphelenchus</taxon>
    </lineage>
</organism>
<comment type="caution">
    <text evidence="1">The sequence shown here is derived from an EMBL/GenBank/DDBJ whole genome shotgun (WGS) entry which is preliminary data.</text>
</comment>
<keyword evidence="2" id="KW-1185">Reference proteome</keyword>
<dbReference type="AlphaFoldDB" id="A0A7I8WL22"/>
<name>A0A7I8WL22_BURXY</name>
<protein>
    <submittedName>
        <fullName evidence="1">(pine wood nematode) hypothetical protein</fullName>
    </submittedName>
</protein>
<gene>
    <name evidence="1" type="ORF">BXYJ_LOCUS6014</name>
</gene>
<dbReference type="EMBL" id="CAJFCV020000003">
    <property type="protein sequence ID" value="CAG9105927.1"/>
    <property type="molecule type" value="Genomic_DNA"/>
</dbReference>
<dbReference type="Proteomes" id="UP000582659">
    <property type="component" value="Unassembled WGS sequence"/>
</dbReference>
<sequence>MSKLCENCANYFLRFHHKYEYHESFRPKVFPFISKKFLHIVAQYQRCTYVVYDACWLMAAYEEKREVKFSFMSYQNAYTYLKHIRPLISLLKLFFNMRDQHSKLVYINSNAAEETNHILKAFYKARIPVVFRGYDPCCPQIFYDMIADDFDYNPERIRGFAKQLHPFAARRDDPRVFEEVYVEATGVGDYWSFMLDIKTRHLNNILLENLHPIDPFPNMPHLKVITCEIQPVGIYFNSIGFSFYEQLAKRLVEAAPNLKRLNLLYHSQLYRGGKGFMEEGVIEVLTALSYAIRGLKFHIENVFVEKLVFATAFLLNYYDRDALRRARRKLNSASSIPSIVRQHFSENDAKDLNLDILNLQVLADSYPSPRYVDNVFKICGGLYFKYLHPLSL</sequence>
<accession>A0A7I8WL22</accession>
<evidence type="ECO:0000313" key="2">
    <source>
        <dbReference type="Proteomes" id="UP000659654"/>
    </source>
</evidence>